<feature type="compositionally biased region" description="Acidic residues" evidence="1">
    <location>
        <begin position="249"/>
        <end position="266"/>
    </location>
</feature>
<feature type="compositionally biased region" description="Polar residues" evidence="1">
    <location>
        <begin position="430"/>
        <end position="439"/>
    </location>
</feature>
<feature type="compositionally biased region" description="Basic and acidic residues" evidence="1">
    <location>
        <begin position="444"/>
        <end position="453"/>
    </location>
</feature>
<reference evidence="3" key="1">
    <citation type="submission" date="2017-10" db="EMBL/GenBank/DDBJ databases">
        <title>Rapid genome shrinkage in a self-fertile nematode reveals novel sperm competition proteins.</title>
        <authorList>
            <person name="Yin D."/>
            <person name="Schwarz E.M."/>
            <person name="Thomas C.G."/>
            <person name="Felde R.L."/>
            <person name="Korf I.F."/>
            <person name="Cutter A.D."/>
            <person name="Schartner C.M."/>
            <person name="Ralston E.J."/>
            <person name="Meyer B.J."/>
            <person name="Haag E.S."/>
        </authorList>
    </citation>
    <scope>NUCLEOTIDE SEQUENCE [LARGE SCALE GENOMIC DNA]</scope>
    <source>
        <strain evidence="3">JU1422</strain>
    </source>
</reference>
<dbReference type="AlphaFoldDB" id="A0A2G5UXU3"/>
<accession>A0A2G5UXU3</accession>
<dbReference type="Proteomes" id="UP000230233">
    <property type="component" value="Chromosome II"/>
</dbReference>
<proteinExistence type="predicted"/>
<feature type="region of interest" description="Disordered" evidence="1">
    <location>
        <begin position="57"/>
        <end position="109"/>
    </location>
</feature>
<feature type="region of interest" description="Disordered" evidence="1">
    <location>
        <begin position="206"/>
        <end position="364"/>
    </location>
</feature>
<gene>
    <name evidence="2" type="primary">Cnig_chr_II.g4745</name>
    <name evidence="2" type="ORF">B9Z55_004745</name>
</gene>
<evidence type="ECO:0000256" key="1">
    <source>
        <dbReference type="SAM" id="MobiDB-lite"/>
    </source>
</evidence>
<evidence type="ECO:0000313" key="2">
    <source>
        <dbReference type="EMBL" id="PIC44353.1"/>
    </source>
</evidence>
<feature type="compositionally biased region" description="Low complexity" evidence="1">
    <location>
        <begin position="307"/>
        <end position="323"/>
    </location>
</feature>
<feature type="compositionally biased region" description="Polar residues" evidence="1">
    <location>
        <begin position="620"/>
        <end position="629"/>
    </location>
</feature>
<comment type="caution">
    <text evidence="2">The sequence shown here is derived from an EMBL/GenBank/DDBJ whole genome shotgun (WGS) entry which is preliminary data.</text>
</comment>
<feature type="compositionally biased region" description="Pro residues" evidence="1">
    <location>
        <begin position="93"/>
        <end position="102"/>
    </location>
</feature>
<dbReference type="EMBL" id="PDUG01000002">
    <property type="protein sequence ID" value="PIC44353.1"/>
    <property type="molecule type" value="Genomic_DNA"/>
</dbReference>
<feature type="compositionally biased region" description="Basic residues" evidence="1">
    <location>
        <begin position="211"/>
        <end position="222"/>
    </location>
</feature>
<keyword evidence="3" id="KW-1185">Reference proteome</keyword>
<organism evidence="2 3">
    <name type="scientific">Caenorhabditis nigoni</name>
    <dbReference type="NCBI Taxonomy" id="1611254"/>
    <lineage>
        <taxon>Eukaryota</taxon>
        <taxon>Metazoa</taxon>
        <taxon>Ecdysozoa</taxon>
        <taxon>Nematoda</taxon>
        <taxon>Chromadorea</taxon>
        <taxon>Rhabditida</taxon>
        <taxon>Rhabditina</taxon>
        <taxon>Rhabditomorpha</taxon>
        <taxon>Rhabditoidea</taxon>
        <taxon>Rhabditidae</taxon>
        <taxon>Peloderinae</taxon>
        <taxon>Caenorhabditis</taxon>
    </lineage>
</organism>
<dbReference type="OrthoDB" id="5847368at2759"/>
<evidence type="ECO:0000313" key="3">
    <source>
        <dbReference type="Proteomes" id="UP000230233"/>
    </source>
</evidence>
<protein>
    <submittedName>
        <fullName evidence="2">Uncharacterized protein</fullName>
    </submittedName>
</protein>
<feature type="compositionally biased region" description="Basic and acidic residues" evidence="1">
    <location>
        <begin position="275"/>
        <end position="284"/>
    </location>
</feature>
<sequence length="629" mass="72519">MGAVSLSTRFPMKRRGVNWKPRLSAGGANRTNMQGIMSRYQQPPPPEEVQVISDRGSDLMPPIRRGNSFRPFESRLQPHYRSPPRCYSSGYWEPPPPPPPPHHQAHPPRYAREPDVLLNDKGRPIPRRGMFLNAKYSAPPPEIDEDQVRHTEDVIRRMVRKSRRSEQFSLNAPSNYQLRDSIRQAVYDQGVPDYFRVREPIYDEYEDVRAPSRRHPSSHHHSATYSMSSRHHHPRPSSRYSRGDRRVEFEDEEEDIGYDSDEEDVFEPPPKMKKSRYEEEERPSRKIRRRHVEEERDTSSDEEDVVNRSSGSKASRASRASRTSNKRPKTPEERPSSRGSKSSKSSHHCTPTTPAKYIKDSDPEDEIDWKRGVPFMCDERGAAVLDRVGSAIQRLPLRDDAKNSYSQVAMMLLERSMKNLEKPAAKESFRPQSRLQDMTGSWERTPRQKSREEDVPDVLQKTSILRDISKIQNPQNASTLQIDQSLFAIPRLYDVDVAIDEDWMSRKKTRMPPPLHRSSPLSVDVFRSDNDVITAPSSIRKAVDEVEMTPSFFVANPNITCNASPGGSMITSLDPRDFGSRTMHFNAQFEFSPRRKKGAVKPMVDMDEEGEKEMEKEFSRMSNQARFAF</sequence>
<feature type="region of interest" description="Disordered" evidence="1">
    <location>
        <begin position="423"/>
        <end position="456"/>
    </location>
</feature>
<name>A0A2G5UXU3_9PELO</name>
<feature type="region of interest" description="Disordered" evidence="1">
    <location>
        <begin position="608"/>
        <end position="629"/>
    </location>
</feature>